<feature type="transmembrane region" description="Helical" evidence="7">
    <location>
        <begin position="194"/>
        <end position="213"/>
    </location>
</feature>
<evidence type="ECO:0000256" key="2">
    <source>
        <dbReference type="ARBA" id="ARBA00022448"/>
    </source>
</evidence>
<feature type="transmembrane region" description="Helical" evidence="7">
    <location>
        <begin position="49"/>
        <end position="76"/>
    </location>
</feature>
<dbReference type="EMBL" id="QNBC01000011">
    <property type="protein sequence ID" value="RKX67770.1"/>
    <property type="molecule type" value="Genomic_DNA"/>
</dbReference>
<evidence type="ECO:0000256" key="3">
    <source>
        <dbReference type="ARBA" id="ARBA00022475"/>
    </source>
</evidence>
<dbReference type="GO" id="GO:0005886">
    <property type="term" value="C:plasma membrane"/>
    <property type="evidence" value="ECO:0007669"/>
    <property type="project" value="UniProtKB-SubCell"/>
</dbReference>
<dbReference type="Pfam" id="PF00528">
    <property type="entry name" value="BPD_transp_1"/>
    <property type="match status" value="1"/>
</dbReference>
<comment type="caution">
    <text evidence="9">The sequence shown here is derived from an EMBL/GenBank/DDBJ whole genome shotgun (WGS) entry which is preliminary data.</text>
</comment>
<evidence type="ECO:0000256" key="4">
    <source>
        <dbReference type="ARBA" id="ARBA00022692"/>
    </source>
</evidence>
<accession>A0A660SCP8</accession>
<dbReference type="CDD" id="cd06261">
    <property type="entry name" value="TM_PBP2"/>
    <property type="match status" value="1"/>
</dbReference>
<dbReference type="InterPro" id="IPR000515">
    <property type="entry name" value="MetI-like"/>
</dbReference>
<comment type="similarity">
    <text evidence="7">Belongs to the binding-protein-dependent transport system permease family.</text>
</comment>
<feature type="domain" description="ABC transmembrane type-1" evidence="8">
    <location>
        <begin position="49"/>
        <end position="252"/>
    </location>
</feature>
<feature type="transmembrane region" description="Helical" evidence="7">
    <location>
        <begin position="7"/>
        <end position="29"/>
    </location>
</feature>
<protein>
    <submittedName>
        <fullName evidence="9">Molybdenum ABC transporter permease</fullName>
    </submittedName>
</protein>
<evidence type="ECO:0000256" key="6">
    <source>
        <dbReference type="ARBA" id="ARBA00023136"/>
    </source>
</evidence>
<evidence type="ECO:0000313" key="10">
    <source>
        <dbReference type="Proteomes" id="UP000282321"/>
    </source>
</evidence>
<dbReference type="PROSITE" id="PS50928">
    <property type="entry name" value="ABC_TM1"/>
    <property type="match status" value="1"/>
</dbReference>
<feature type="transmembrane region" description="Helical" evidence="7">
    <location>
        <begin position="233"/>
        <end position="251"/>
    </location>
</feature>
<feature type="transmembrane region" description="Helical" evidence="7">
    <location>
        <begin position="88"/>
        <end position="109"/>
    </location>
</feature>
<name>A0A660SCP8_UNCT6</name>
<evidence type="ECO:0000259" key="8">
    <source>
        <dbReference type="PROSITE" id="PS50928"/>
    </source>
</evidence>
<gene>
    <name evidence="9" type="ORF">DRP44_01555</name>
</gene>
<reference evidence="9 10" key="1">
    <citation type="submission" date="2018-06" db="EMBL/GenBank/DDBJ databases">
        <title>Extensive metabolic versatility and redundancy in microbially diverse, dynamic hydrothermal sediments.</title>
        <authorList>
            <person name="Dombrowski N."/>
            <person name="Teske A."/>
            <person name="Baker B.J."/>
        </authorList>
    </citation>
    <scope>NUCLEOTIDE SEQUENCE [LARGE SCALE GENOMIC DNA]</scope>
    <source>
        <strain evidence="9">B35_G9</strain>
    </source>
</reference>
<dbReference type="InterPro" id="IPR035906">
    <property type="entry name" value="MetI-like_sf"/>
</dbReference>
<evidence type="ECO:0000256" key="5">
    <source>
        <dbReference type="ARBA" id="ARBA00022989"/>
    </source>
</evidence>
<organism evidence="9 10">
    <name type="scientific">candidate division TA06 bacterium</name>
    <dbReference type="NCBI Taxonomy" id="2250710"/>
    <lineage>
        <taxon>Bacteria</taxon>
        <taxon>Bacteria division TA06</taxon>
    </lineage>
</organism>
<dbReference type="AlphaFoldDB" id="A0A660SCP8"/>
<proteinExistence type="inferred from homology"/>
<feature type="transmembrane region" description="Helical" evidence="7">
    <location>
        <begin position="121"/>
        <end position="145"/>
    </location>
</feature>
<evidence type="ECO:0000313" key="9">
    <source>
        <dbReference type="EMBL" id="RKX67770.1"/>
    </source>
</evidence>
<dbReference type="PANTHER" id="PTHR30183">
    <property type="entry name" value="MOLYBDENUM TRANSPORT SYSTEM PERMEASE PROTEIN MODB"/>
    <property type="match status" value="1"/>
</dbReference>
<evidence type="ECO:0000256" key="7">
    <source>
        <dbReference type="RuleBase" id="RU363032"/>
    </source>
</evidence>
<keyword evidence="3" id="KW-1003">Cell membrane</keyword>
<keyword evidence="4 7" id="KW-0812">Transmembrane</keyword>
<keyword evidence="2 7" id="KW-0813">Transport</keyword>
<dbReference type="PANTHER" id="PTHR30183:SF3">
    <property type="entry name" value="MOLYBDENUM TRANSPORT SYSTEM PERMEASE PROTEIN MODB"/>
    <property type="match status" value="1"/>
</dbReference>
<comment type="subcellular location">
    <subcellularLocation>
        <location evidence="1 7">Cell membrane</location>
        <topology evidence="1 7">Multi-pass membrane protein</topology>
    </subcellularLocation>
</comment>
<evidence type="ECO:0000256" key="1">
    <source>
        <dbReference type="ARBA" id="ARBA00004651"/>
    </source>
</evidence>
<dbReference type="GO" id="GO:0055085">
    <property type="term" value="P:transmembrane transport"/>
    <property type="evidence" value="ECO:0007669"/>
    <property type="project" value="InterPro"/>
</dbReference>
<keyword evidence="6 7" id="KW-0472">Membrane</keyword>
<sequence length="261" mass="28838">MKRYRFSIILTLALIGLSFIALPIIGIIFGTPLASIKTAFFDREIINSIVLTITAGILSTAIGLLIGIPLAYLIVFKNFKGKKFIESIIDIPVMIPHTAAGIALLTIFGTRGYLGKFFSIFGVRFVGTMAGIVIGMMFVSITFLINSAKEGFRSIDKNYIKVAKSLGANEFGTFFHVIIPLSLKDIVSGTIMSWARAISEFGAIIILAYHPMVAPVLVYERFTTYGLSYSKPIVFLITIISLVFFLILRIVSSKMKDYNRH</sequence>
<keyword evidence="5 7" id="KW-1133">Transmembrane helix</keyword>
<dbReference type="Gene3D" id="1.10.3720.10">
    <property type="entry name" value="MetI-like"/>
    <property type="match status" value="1"/>
</dbReference>
<dbReference type="Proteomes" id="UP000282321">
    <property type="component" value="Unassembled WGS sequence"/>
</dbReference>
<dbReference type="SUPFAM" id="SSF161098">
    <property type="entry name" value="MetI-like"/>
    <property type="match status" value="1"/>
</dbReference>